<dbReference type="CDD" id="cd00320">
    <property type="entry name" value="cpn10"/>
    <property type="match status" value="1"/>
</dbReference>
<evidence type="ECO:0000256" key="1">
    <source>
        <dbReference type="ARBA" id="ARBA00006975"/>
    </source>
</evidence>
<evidence type="ECO:0000256" key="2">
    <source>
        <dbReference type="ARBA" id="ARBA00023186"/>
    </source>
</evidence>
<evidence type="ECO:0000256" key="4">
    <source>
        <dbReference type="RuleBase" id="RU000535"/>
    </source>
</evidence>
<sequence>MAKGKTQTKGRFTYGGKIKPLAGYVLIEQKPKEEKTPSGIVLPDTAEEKPQEGIVLAVGSAAIENGKKISCPVKVGNVVVYKKWGGNEIKVDGKELLLLKFEDLMAVVSK</sequence>
<keyword evidence="2 3" id="KW-0143">Chaperone</keyword>
<proteinExistence type="inferred from homology"/>
<protein>
    <recommendedName>
        <fullName evidence="3">Co-chaperonin GroES</fullName>
    </recommendedName>
    <alternativeName>
        <fullName evidence="3">10 kDa chaperonin</fullName>
    </alternativeName>
    <alternativeName>
        <fullName evidence="3">Chaperonin-10</fullName>
        <shortName evidence="3">Cpn10</shortName>
    </alternativeName>
</protein>
<dbReference type="GO" id="GO:0005524">
    <property type="term" value="F:ATP binding"/>
    <property type="evidence" value="ECO:0007669"/>
    <property type="project" value="InterPro"/>
</dbReference>
<dbReference type="GO" id="GO:0046872">
    <property type="term" value="F:metal ion binding"/>
    <property type="evidence" value="ECO:0007669"/>
    <property type="project" value="TreeGrafter"/>
</dbReference>
<dbReference type="SMART" id="SM00883">
    <property type="entry name" value="Cpn10"/>
    <property type="match status" value="1"/>
</dbReference>
<organism evidence="5 6">
    <name type="scientific">Candidatus Curtissbacteria bacterium RBG_16_39_7</name>
    <dbReference type="NCBI Taxonomy" id="1797707"/>
    <lineage>
        <taxon>Bacteria</taxon>
        <taxon>Candidatus Curtissiibacteriota</taxon>
    </lineage>
</organism>
<accession>A0A1F5G351</accession>
<dbReference type="PANTHER" id="PTHR10772">
    <property type="entry name" value="10 KDA HEAT SHOCK PROTEIN"/>
    <property type="match status" value="1"/>
</dbReference>
<comment type="subcellular location">
    <subcellularLocation>
        <location evidence="3">Cytoplasm</location>
    </subcellularLocation>
</comment>
<dbReference type="GO" id="GO:0051082">
    <property type="term" value="F:unfolded protein binding"/>
    <property type="evidence" value="ECO:0007669"/>
    <property type="project" value="TreeGrafter"/>
</dbReference>
<dbReference type="AlphaFoldDB" id="A0A1F5G351"/>
<dbReference type="InterPro" id="IPR011032">
    <property type="entry name" value="GroES-like_sf"/>
</dbReference>
<evidence type="ECO:0000313" key="6">
    <source>
        <dbReference type="Proteomes" id="UP000176628"/>
    </source>
</evidence>
<dbReference type="SUPFAM" id="SSF50129">
    <property type="entry name" value="GroES-like"/>
    <property type="match status" value="1"/>
</dbReference>
<dbReference type="InterPro" id="IPR037124">
    <property type="entry name" value="Chaperonin_GroES_sf"/>
</dbReference>
<gene>
    <name evidence="3" type="primary">groES</name>
    <name evidence="3" type="synonym">groS</name>
    <name evidence="5" type="ORF">A2Z23_02555</name>
</gene>
<dbReference type="InterPro" id="IPR020818">
    <property type="entry name" value="Chaperonin_GroES"/>
</dbReference>
<dbReference type="PRINTS" id="PR00297">
    <property type="entry name" value="CHAPERONIN10"/>
</dbReference>
<keyword evidence="3" id="KW-0963">Cytoplasm</keyword>
<dbReference type="GO" id="GO:0044183">
    <property type="term" value="F:protein folding chaperone"/>
    <property type="evidence" value="ECO:0007669"/>
    <property type="project" value="InterPro"/>
</dbReference>
<comment type="caution">
    <text evidence="5">The sequence shown here is derived from an EMBL/GenBank/DDBJ whole genome shotgun (WGS) entry which is preliminary data.</text>
</comment>
<comment type="similarity">
    <text evidence="1 3 4">Belongs to the GroES chaperonin family.</text>
</comment>
<evidence type="ECO:0000256" key="3">
    <source>
        <dbReference type="HAMAP-Rule" id="MF_00580"/>
    </source>
</evidence>
<comment type="function">
    <text evidence="3 4">Together with the chaperonin GroEL, plays an essential role in assisting protein folding. The GroEL-GroES system forms a nano-cage that allows encapsulation of the non-native substrate proteins and provides a physical environment optimized to promote and accelerate protein folding. GroES binds to the apical surface of the GroEL ring, thereby capping the opening of the GroEL channel.</text>
</comment>
<reference evidence="5 6" key="1">
    <citation type="journal article" date="2016" name="Nat. Commun.">
        <title>Thousands of microbial genomes shed light on interconnected biogeochemical processes in an aquifer system.</title>
        <authorList>
            <person name="Anantharaman K."/>
            <person name="Brown C.T."/>
            <person name="Hug L.A."/>
            <person name="Sharon I."/>
            <person name="Castelle C.J."/>
            <person name="Probst A.J."/>
            <person name="Thomas B.C."/>
            <person name="Singh A."/>
            <person name="Wilkins M.J."/>
            <person name="Karaoz U."/>
            <person name="Brodie E.L."/>
            <person name="Williams K.H."/>
            <person name="Hubbard S.S."/>
            <person name="Banfield J.F."/>
        </authorList>
    </citation>
    <scope>NUCLEOTIDE SEQUENCE [LARGE SCALE GENOMIC DNA]</scope>
</reference>
<dbReference type="Pfam" id="PF00166">
    <property type="entry name" value="Cpn10"/>
    <property type="match status" value="1"/>
</dbReference>
<evidence type="ECO:0000313" key="5">
    <source>
        <dbReference type="EMBL" id="OGD86278.1"/>
    </source>
</evidence>
<dbReference type="EMBL" id="MFAV01000022">
    <property type="protein sequence ID" value="OGD86278.1"/>
    <property type="molecule type" value="Genomic_DNA"/>
</dbReference>
<dbReference type="Gene3D" id="2.30.33.40">
    <property type="entry name" value="GroES chaperonin"/>
    <property type="match status" value="1"/>
</dbReference>
<dbReference type="FunFam" id="2.30.33.40:FF:000001">
    <property type="entry name" value="10 kDa chaperonin"/>
    <property type="match status" value="1"/>
</dbReference>
<dbReference type="HAMAP" id="MF_00580">
    <property type="entry name" value="CH10"/>
    <property type="match status" value="1"/>
</dbReference>
<name>A0A1F5G351_9BACT</name>
<dbReference type="PANTHER" id="PTHR10772:SF63">
    <property type="entry name" value="20 KDA CHAPERONIN, CHLOROPLASTIC"/>
    <property type="match status" value="1"/>
</dbReference>
<comment type="subunit">
    <text evidence="3">Heptamer of 7 subunits arranged in a ring. Interacts with the chaperonin GroEL.</text>
</comment>
<dbReference type="GO" id="GO:0005737">
    <property type="term" value="C:cytoplasm"/>
    <property type="evidence" value="ECO:0007669"/>
    <property type="project" value="UniProtKB-SubCell"/>
</dbReference>
<dbReference type="GO" id="GO:0051087">
    <property type="term" value="F:protein-folding chaperone binding"/>
    <property type="evidence" value="ECO:0007669"/>
    <property type="project" value="TreeGrafter"/>
</dbReference>
<dbReference type="NCBIfam" id="NF001531">
    <property type="entry name" value="PRK00364.2-2"/>
    <property type="match status" value="1"/>
</dbReference>
<dbReference type="Proteomes" id="UP000176628">
    <property type="component" value="Unassembled WGS sequence"/>
</dbReference>